<sequence length="926" mass="101316">MLQGLALLTFCLVSLSAGVQAFSQRDTTNRDSAQSNPRILILGGGVAGIIAARTLHQNGLDNFLIIEARDEIGGRLRSHTFGNDTTIELGANWVQGTQVGDGPSNPIWDLAKKHNVRTVFNDYSSIITYDEAGPVNYTDVVDDATDNLGKITELAGERVAGNLVDLNARAGYSLVGAKPQSHHARAAEYWNFDWEYGDTPSGSSLVAAGLNNNFTFDTDQGGFSDENRLSIDQRGFKTIITEEAKAFLRPSHLLLNSTVKIVRYGHSGVQVTLANGTLISGDYVLCTFSWGVLQNDDVEFDPELPGTMSAFCAQIIAHTAVYDKDWKMEAIQSMTMTTYTKIFLKFAHKFWFDTEANLLLFPSATSDPEALYHRWAYTPTKKGDAILSGRASTIQSFFRARESCSLQSLERIEALPDRQVQFEVMGVLRSMFPKTDIPPPSDFFFPRWHSDPLYRGSYSNWPASFTRDHHDNLRASVGVGGRGRLWFAGEATSFKYFGFLHGAYTEGLDVAQEMIKCIHRGLPIFLLSSIVNGGTVPLATKKVATAWFAGWHADQGYPVSKINWSQYTEMAYSFAIVTKDGGLSLEGSNPGVLPDFVKQARNNNVRPLIAIGGWTGSRYFSTAVANAQSRKAFAKAVVNFVKKYNLDGVDFDWEYPGRQGIGCNTISPSDTPNFLAFLQELRRDPSAKNMLLSAAVSITPFASADGTPSTDVSAFSKVLDYIAIMNYDIWGSWSPTVGPNAPLFDSCAAPGNRAGSATSAIVAWSAAGMPLNQIVLGVPAYGHSFRVRRAQAFELGSTTKLAAYPPFDKSQPPTGDKWDDPAGVDECGNTSGPGGNFNFWGIVQAKLLNADGTPKPGVPYRFDSCSQTSYVYDTANEVMISFDDKRSFQMKGMFIKVKQLRGFAMWEAGGDSNDVLVKTLRDSAGF</sequence>
<dbReference type="EMBL" id="WQMT02000011">
    <property type="protein sequence ID" value="KAG9217788.1"/>
    <property type="molecule type" value="Genomic_DNA"/>
</dbReference>
<proteinExistence type="predicted"/>
<reference evidence="1 2" key="1">
    <citation type="journal article" date="2021" name="Appl. Environ. Microbiol.">
        <title>Genetic linkage and physical mapping for an oyster mushroom Pleurotus cornucopiae and QTL analysis for the trait cap color.</title>
        <authorList>
            <person name="Zhang Y."/>
            <person name="Gao W."/>
            <person name="Sonnenberg A."/>
            <person name="Chen Q."/>
            <person name="Zhang J."/>
            <person name="Huang C."/>
        </authorList>
    </citation>
    <scope>NUCLEOTIDE SEQUENCE [LARGE SCALE GENOMIC DNA]</scope>
    <source>
        <strain evidence="1">CCMSSC00406</strain>
    </source>
</reference>
<organism evidence="1 2">
    <name type="scientific">Pleurotus cornucopiae</name>
    <name type="common">Cornucopia mushroom</name>
    <dbReference type="NCBI Taxonomy" id="5321"/>
    <lineage>
        <taxon>Eukaryota</taxon>
        <taxon>Fungi</taxon>
        <taxon>Dikarya</taxon>
        <taxon>Basidiomycota</taxon>
        <taxon>Agaricomycotina</taxon>
        <taxon>Agaricomycetes</taxon>
        <taxon>Agaricomycetidae</taxon>
        <taxon>Agaricales</taxon>
        <taxon>Pleurotineae</taxon>
        <taxon>Pleurotaceae</taxon>
        <taxon>Pleurotus</taxon>
    </lineage>
</organism>
<evidence type="ECO:0000313" key="2">
    <source>
        <dbReference type="Proteomes" id="UP000824881"/>
    </source>
</evidence>
<name>A0ACB7IJI6_PLECO</name>
<evidence type="ECO:0000313" key="1">
    <source>
        <dbReference type="EMBL" id="KAG9217788.1"/>
    </source>
</evidence>
<dbReference type="Proteomes" id="UP000824881">
    <property type="component" value="Unassembled WGS sequence"/>
</dbReference>
<accession>A0ACB7IJI6</accession>
<gene>
    <name evidence="1" type="ORF">CCMSSC00406_0003523</name>
</gene>
<keyword evidence="2" id="KW-1185">Reference proteome</keyword>
<comment type="caution">
    <text evidence="1">The sequence shown here is derived from an EMBL/GenBank/DDBJ whole genome shotgun (WGS) entry which is preliminary data.</text>
</comment>
<protein>
    <submittedName>
        <fullName evidence="1">Uncharacterized protein</fullName>
    </submittedName>
</protein>